<gene>
    <name evidence="10" type="ORF">I0Q91_11160</name>
</gene>
<evidence type="ECO:0000313" key="10">
    <source>
        <dbReference type="EMBL" id="MBF8437644.1"/>
    </source>
</evidence>
<organism evidence="10 11">
    <name type="scientific">Halonatronomonas betaini</name>
    <dbReference type="NCBI Taxonomy" id="2778430"/>
    <lineage>
        <taxon>Bacteria</taxon>
        <taxon>Bacillati</taxon>
        <taxon>Bacillota</taxon>
        <taxon>Clostridia</taxon>
        <taxon>Halanaerobiales</taxon>
        <taxon>Halarsenatibacteraceae</taxon>
        <taxon>Halonatronomonas</taxon>
    </lineage>
</organism>
<keyword evidence="6 9" id="KW-0472">Membrane</keyword>
<keyword evidence="3 10" id="KW-0132">Cell division</keyword>
<comment type="subcellular location">
    <subcellularLocation>
        <location evidence="1">Cell membrane</location>
        <topology evidence="1">Single-pass type II membrane protein</topology>
    </subcellularLocation>
</comment>
<keyword evidence="4 9" id="KW-0812">Transmembrane</keyword>
<feature type="transmembrane region" description="Helical" evidence="9">
    <location>
        <begin position="27"/>
        <end position="46"/>
    </location>
</feature>
<evidence type="ECO:0000256" key="3">
    <source>
        <dbReference type="ARBA" id="ARBA00022618"/>
    </source>
</evidence>
<evidence type="ECO:0000256" key="5">
    <source>
        <dbReference type="ARBA" id="ARBA00022989"/>
    </source>
</evidence>
<dbReference type="Proteomes" id="UP000621436">
    <property type="component" value="Unassembled WGS sequence"/>
</dbReference>
<dbReference type="InterPro" id="IPR011922">
    <property type="entry name" value="Cell_div_FtsL"/>
</dbReference>
<evidence type="ECO:0000256" key="6">
    <source>
        <dbReference type="ARBA" id="ARBA00023136"/>
    </source>
</evidence>
<protein>
    <submittedName>
        <fullName evidence="10">Cell division protein FtsL</fullName>
    </submittedName>
</protein>
<dbReference type="EMBL" id="JADPIE010000006">
    <property type="protein sequence ID" value="MBF8437644.1"/>
    <property type="molecule type" value="Genomic_DNA"/>
</dbReference>
<dbReference type="GO" id="GO:0051301">
    <property type="term" value="P:cell division"/>
    <property type="evidence" value="ECO:0007669"/>
    <property type="project" value="UniProtKB-KW"/>
</dbReference>
<evidence type="ECO:0000256" key="7">
    <source>
        <dbReference type="ARBA" id="ARBA00023306"/>
    </source>
</evidence>
<dbReference type="GO" id="GO:0005886">
    <property type="term" value="C:plasma membrane"/>
    <property type="evidence" value="ECO:0007669"/>
    <property type="project" value="UniProtKB-SubCell"/>
</dbReference>
<feature type="coiled-coil region" evidence="8">
    <location>
        <begin position="52"/>
        <end position="79"/>
    </location>
</feature>
<comment type="caution">
    <text evidence="10">The sequence shown here is derived from an EMBL/GenBank/DDBJ whole genome shotgun (WGS) entry which is preliminary data.</text>
</comment>
<keyword evidence="8" id="KW-0175">Coiled coil</keyword>
<evidence type="ECO:0000256" key="2">
    <source>
        <dbReference type="ARBA" id="ARBA00022475"/>
    </source>
</evidence>
<dbReference type="RefSeq" id="WP_270454642.1">
    <property type="nucleotide sequence ID" value="NZ_JADPIE010000006.1"/>
</dbReference>
<keyword evidence="7" id="KW-0131">Cell cycle</keyword>
<dbReference type="Pfam" id="PF04999">
    <property type="entry name" value="FtsL"/>
    <property type="match status" value="1"/>
</dbReference>
<accession>A0A931AT33</accession>
<sequence length="146" mass="16613">MSNQLSGAGTNYSRKKDYSSSKQKKKAGVTILIIFIILILPITLIISQSLRLVHLNYQLELLENNLSELQSENREMILDLSSKTSLNRIERVATEELGMVEAESVTRLALRERPADSEVRYASNDQEDWISSFWRGIQNVRAATLE</sequence>
<evidence type="ECO:0000256" key="9">
    <source>
        <dbReference type="SAM" id="Phobius"/>
    </source>
</evidence>
<keyword evidence="11" id="KW-1185">Reference proteome</keyword>
<evidence type="ECO:0000256" key="4">
    <source>
        <dbReference type="ARBA" id="ARBA00022692"/>
    </source>
</evidence>
<evidence type="ECO:0000313" key="11">
    <source>
        <dbReference type="Proteomes" id="UP000621436"/>
    </source>
</evidence>
<evidence type="ECO:0000256" key="1">
    <source>
        <dbReference type="ARBA" id="ARBA00004401"/>
    </source>
</evidence>
<keyword evidence="2" id="KW-1003">Cell membrane</keyword>
<keyword evidence="5 9" id="KW-1133">Transmembrane helix</keyword>
<name>A0A931AT33_9FIRM</name>
<proteinExistence type="predicted"/>
<reference evidence="10" key="1">
    <citation type="submission" date="2020-11" db="EMBL/GenBank/DDBJ databases">
        <title>Halonatronomonas betainensis gen. nov., sp. nov. a novel haloalkaliphilic representative of the family Halanaerobiacae capable of betaine degradation.</title>
        <authorList>
            <person name="Boltyanskaya Y."/>
            <person name="Kevbrin V."/>
            <person name="Detkova E."/>
            <person name="Grouzdev D.S."/>
            <person name="Koziaeva V."/>
            <person name="Zhilina T."/>
        </authorList>
    </citation>
    <scope>NUCLEOTIDE SEQUENCE</scope>
    <source>
        <strain evidence="10">Z-7014</strain>
    </source>
</reference>
<dbReference type="AlphaFoldDB" id="A0A931AT33"/>
<evidence type="ECO:0000256" key="8">
    <source>
        <dbReference type="SAM" id="Coils"/>
    </source>
</evidence>